<dbReference type="InterPro" id="IPR014729">
    <property type="entry name" value="Rossmann-like_a/b/a_fold"/>
</dbReference>
<evidence type="ECO:0000256" key="1">
    <source>
        <dbReference type="SAM" id="MobiDB-lite"/>
    </source>
</evidence>
<evidence type="ECO:0000313" key="3">
    <source>
        <dbReference type="EMBL" id="CAL5222876.1"/>
    </source>
</evidence>
<protein>
    <submittedName>
        <fullName evidence="3">G5302 protein</fullName>
    </submittedName>
</protein>
<evidence type="ECO:0000259" key="2">
    <source>
        <dbReference type="Pfam" id="PF02540"/>
    </source>
</evidence>
<dbReference type="Pfam" id="PF02540">
    <property type="entry name" value="NAD_synthase"/>
    <property type="match status" value="1"/>
</dbReference>
<dbReference type="Gene3D" id="3.40.50.620">
    <property type="entry name" value="HUPs"/>
    <property type="match status" value="1"/>
</dbReference>
<feature type="region of interest" description="Disordered" evidence="1">
    <location>
        <begin position="20"/>
        <end position="74"/>
    </location>
</feature>
<name>A0ABP1FV22_9CHLO</name>
<dbReference type="PANTHER" id="PTHR43169">
    <property type="entry name" value="EXSB FAMILY PROTEIN"/>
    <property type="match status" value="1"/>
</dbReference>
<dbReference type="SUPFAM" id="SSF52402">
    <property type="entry name" value="Adenine nucleotide alpha hydrolases-like"/>
    <property type="match status" value="1"/>
</dbReference>
<proteinExistence type="predicted"/>
<dbReference type="PANTHER" id="PTHR43169:SF2">
    <property type="entry name" value="NAD_GMP SYNTHASE DOMAIN-CONTAINING PROTEIN"/>
    <property type="match status" value="1"/>
</dbReference>
<dbReference type="InterPro" id="IPR022310">
    <property type="entry name" value="NAD/GMP_synthase"/>
</dbReference>
<gene>
    <name evidence="3" type="primary">g5302</name>
    <name evidence="3" type="ORF">VP750_LOCUS4535</name>
</gene>
<reference evidence="3 4" key="1">
    <citation type="submission" date="2024-06" db="EMBL/GenBank/DDBJ databases">
        <authorList>
            <person name="Kraege A."/>
            <person name="Thomma B."/>
        </authorList>
    </citation>
    <scope>NUCLEOTIDE SEQUENCE [LARGE SCALE GENOMIC DNA]</scope>
</reference>
<keyword evidence="4" id="KW-1185">Reference proteome</keyword>
<dbReference type="InterPro" id="IPR052188">
    <property type="entry name" value="Ni-pincer_cofactor_biosynth"/>
</dbReference>
<feature type="domain" description="NAD/GMP synthase" evidence="2">
    <location>
        <begin position="100"/>
        <end position="175"/>
    </location>
</feature>
<comment type="caution">
    <text evidence="3">The sequence shown here is derived from an EMBL/GenBank/DDBJ whole genome shotgun (WGS) entry which is preliminary data.</text>
</comment>
<dbReference type="Proteomes" id="UP001497392">
    <property type="component" value="Unassembled WGS sequence"/>
</dbReference>
<organism evidence="3 4">
    <name type="scientific">Coccomyxa viridis</name>
    <dbReference type="NCBI Taxonomy" id="1274662"/>
    <lineage>
        <taxon>Eukaryota</taxon>
        <taxon>Viridiplantae</taxon>
        <taxon>Chlorophyta</taxon>
        <taxon>core chlorophytes</taxon>
        <taxon>Trebouxiophyceae</taxon>
        <taxon>Trebouxiophyceae incertae sedis</taxon>
        <taxon>Coccomyxaceae</taxon>
        <taxon>Coccomyxa</taxon>
    </lineage>
</organism>
<dbReference type="EMBL" id="CAXHTA020000007">
    <property type="protein sequence ID" value="CAL5222876.1"/>
    <property type="molecule type" value="Genomic_DNA"/>
</dbReference>
<sequence>MAYASTSGCLQRPRALNADVGAPLSYSLPSPRPARAQPQSRCSAALATEAHTMSRSASPAADLKSLSSHQQRRSDRDAIESLEALWNPSSSDDGRATLEQLQSAVASQGTSRGLNVVALSGGTGSALVAYLVASVFEDSTILCIGKSAALQPEKLQRARFVADLLGLDLWELDVRTGLQPGNPRPARVESAARSERALYSWLSAISAGAHASAAALGEDVGAAVFCGGNRSDEEDPARCGLACAPELGIAAPLADLSAAQVSVLAQALGLPDWGHAEVSHVRPSWTAVQRPTRKLAKLVRTLSKGRISLAAA</sequence>
<evidence type="ECO:0000313" key="4">
    <source>
        <dbReference type="Proteomes" id="UP001497392"/>
    </source>
</evidence>
<accession>A0ABP1FV22</accession>